<dbReference type="EMBL" id="JASVDY010000004">
    <property type="protein sequence ID" value="MDV2469912.1"/>
    <property type="molecule type" value="Genomic_DNA"/>
</dbReference>
<feature type="domain" description="OmpA-like" evidence="5">
    <location>
        <begin position="44"/>
        <end position="159"/>
    </location>
</feature>
<dbReference type="Gene3D" id="3.30.1330.60">
    <property type="entry name" value="OmpA-like domain"/>
    <property type="match status" value="1"/>
</dbReference>
<evidence type="ECO:0000259" key="5">
    <source>
        <dbReference type="PROSITE" id="PS51123"/>
    </source>
</evidence>
<protein>
    <submittedName>
        <fullName evidence="6">OmpA family protein</fullName>
    </submittedName>
</protein>
<dbReference type="SUPFAM" id="SSF103088">
    <property type="entry name" value="OmpA-like"/>
    <property type="match status" value="1"/>
</dbReference>
<reference evidence="6 7" key="1">
    <citation type="submission" date="2023-06" db="EMBL/GenBank/DDBJ databases">
        <title>Genomic Analysis of Acinetobacter Strains Recovered from South Australian Aquatic Samples provides Insights into the Circulation of Antibiotic Resistance determinants in the Environment.</title>
        <authorList>
            <person name="Tobin L."/>
            <person name="Jarocki V.M."/>
            <person name="Kenyon J."/>
            <person name="Drigo B."/>
            <person name="Donner E."/>
            <person name="Djordjevic S.P."/>
            <person name="Hamidian M."/>
        </authorList>
    </citation>
    <scope>NUCLEOTIDE SEQUENCE [LARGE SCALE GENOMIC DNA]</scope>
    <source>
        <strain evidence="6 7">SAAc652</strain>
    </source>
</reference>
<keyword evidence="3" id="KW-0998">Cell outer membrane</keyword>
<proteinExistence type="predicted"/>
<dbReference type="PANTHER" id="PTHR30329:SF21">
    <property type="entry name" value="LIPOPROTEIN YIAD-RELATED"/>
    <property type="match status" value="1"/>
</dbReference>
<dbReference type="InterPro" id="IPR006664">
    <property type="entry name" value="OMP_bac"/>
</dbReference>
<dbReference type="PANTHER" id="PTHR30329">
    <property type="entry name" value="STATOR ELEMENT OF FLAGELLAR MOTOR COMPLEX"/>
    <property type="match status" value="1"/>
</dbReference>
<dbReference type="CDD" id="cd07185">
    <property type="entry name" value="OmpA_C-like"/>
    <property type="match status" value="1"/>
</dbReference>
<dbReference type="Proteomes" id="UP001278188">
    <property type="component" value="Unassembled WGS sequence"/>
</dbReference>
<keyword evidence="7" id="KW-1185">Reference proteome</keyword>
<evidence type="ECO:0000256" key="2">
    <source>
        <dbReference type="ARBA" id="ARBA00023136"/>
    </source>
</evidence>
<dbReference type="InterPro" id="IPR050330">
    <property type="entry name" value="Bact_OuterMem_StrucFunc"/>
</dbReference>
<keyword evidence="2 4" id="KW-0472">Membrane</keyword>
<dbReference type="Pfam" id="PF00691">
    <property type="entry name" value="OmpA"/>
    <property type="match status" value="1"/>
</dbReference>
<name>A0ABU3WHV1_9GAMM</name>
<evidence type="ECO:0000313" key="6">
    <source>
        <dbReference type="EMBL" id="MDV2469912.1"/>
    </source>
</evidence>
<dbReference type="PRINTS" id="PR01021">
    <property type="entry name" value="OMPADOMAIN"/>
</dbReference>
<dbReference type="PROSITE" id="PS51257">
    <property type="entry name" value="PROKAR_LIPOPROTEIN"/>
    <property type="match status" value="1"/>
</dbReference>
<dbReference type="RefSeq" id="WP_317084791.1">
    <property type="nucleotide sequence ID" value="NZ_JASVDY010000004.1"/>
</dbReference>
<gene>
    <name evidence="6" type="ORF">QR674_13080</name>
</gene>
<evidence type="ECO:0000256" key="4">
    <source>
        <dbReference type="PROSITE-ProRule" id="PRU00473"/>
    </source>
</evidence>
<dbReference type="InterPro" id="IPR036737">
    <property type="entry name" value="OmpA-like_sf"/>
</dbReference>
<sequence length="159" mass="18118">MLRIIFKSLGLLTFTLILTACMGQGNLNYKQSRMLKNEGFILENNEWTLALPERLLFEFDQSSIPANQKPRLVRLSSQLKKYNLDKLTFTGHSDNIGQSEYNLALSEKRAQSVAQVFLDNGFQSHNIKIRAKGASQPLVKNDSDEHRAINRRVNITIIP</sequence>
<organism evidence="6 7">
    <name type="scientific">Acinetobacter chinensis</name>
    <dbReference type="NCBI Taxonomy" id="2004650"/>
    <lineage>
        <taxon>Bacteria</taxon>
        <taxon>Pseudomonadati</taxon>
        <taxon>Pseudomonadota</taxon>
        <taxon>Gammaproteobacteria</taxon>
        <taxon>Moraxellales</taxon>
        <taxon>Moraxellaceae</taxon>
        <taxon>Acinetobacter</taxon>
    </lineage>
</organism>
<evidence type="ECO:0000256" key="1">
    <source>
        <dbReference type="ARBA" id="ARBA00004442"/>
    </source>
</evidence>
<comment type="subcellular location">
    <subcellularLocation>
        <location evidence="1">Cell outer membrane</location>
    </subcellularLocation>
</comment>
<dbReference type="InterPro" id="IPR006665">
    <property type="entry name" value="OmpA-like"/>
</dbReference>
<accession>A0ABU3WHV1</accession>
<dbReference type="PROSITE" id="PS51123">
    <property type="entry name" value="OMPA_2"/>
    <property type="match status" value="1"/>
</dbReference>
<evidence type="ECO:0000256" key="3">
    <source>
        <dbReference type="ARBA" id="ARBA00023237"/>
    </source>
</evidence>
<evidence type="ECO:0000313" key="7">
    <source>
        <dbReference type="Proteomes" id="UP001278188"/>
    </source>
</evidence>
<comment type="caution">
    <text evidence="6">The sequence shown here is derived from an EMBL/GenBank/DDBJ whole genome shotgun (WGS) entry which is preliminary data.</text>
</comment>